<protein>
    <submittedName>
        <fullName evidence="1">Uncharacterized protein</fullName>
    </submittedName>
</protein>
<sequence length="174" mass="19927">MIAGEQTAGSTLLDSIRVSAGDYEVVDLSSRQFPCYSMGSLYEEDNSGDLNRRTLVMFTIPLLCNCYTYYIHDFYRVLSQTAIAQCRKVYPIDSVSLENHVVFGNMKPVIERIALEIEKFFPEHRYVNHIQLFNNGVAGAVPYSKTVDDIHTHPYSIYHFLFDGFFAENPFVMP</sequence>
<dbReference type="AlphaFoldDB" id="A0A1T4SRN7"/>
<proteinExistence type="predicted"/>
<keyword evidence="2" id="KW-1185">Reference proteome</keyword>
<evidence type="ECO:0000313" key="2">
    <source>
        <dbReference type="Proteomes" id="UP000190367"/>
    </source>
</evidence>
<gene>
    <name evidence="1" type="ORF">SAMN04488128_103311</name>
</gene>
<name>A0A1T4SRN7_9BACT</name>
<reference evidence="2" key="1">
    <citation type="submission" date="2017-02" db="EMBL/GenBank/DDBJ databases">
        <authorList>
            <person name="Varghese N."/>
            <person name="Submissions S."/>
        </authorList>
    </citation>
    <scope>NUCLEOTIDE SEQUENCE [LARGE SCALE GENOMIC DNA]</scope>
    <source>
        <strain evidence="2">DSM 22224</strain>
    </source>
</reference>
<evidence type="ECO:0000313" key="1">
    <source>
        <dbReference type="EMBL" id="SKA30551.1"/>
    </source>
</evidence>
<dbReference type="Proteomes" id="UP000190367">
    <property type="component" value="Unassembled WGS sequence"/>
</dbReference>
<organism evidence="1 2">
    <name type="scientific">Chitinophaga eiseniae</name>
    <dbReference type="NCBI Taxonomy" id="634771"/>
    <lineage>
        <taxon>Bacteria</taxon>
        <taxon>Pseudomonadati</taxon>
        <taxon>Bacteroidota</taxon>
        <taxon>Chitinophagia</taxon>
        <taxon>Chitinophagales</taxon>
        <taxon>Chitinophagaceae</taxon>
        <taxon>Chitinophaga</taxon>
    </lineage>
</organism>
<accession>A0A1T4SRN7</accession>
<dbReference type="EMBL" id="FUWZ01000003">
    <property type="protein sequence ID" value="SKA30551.1"/>
    <property type="molecule type" value="Genomic_DNA"/>
</dbReference>
<dbReference type="STRING" id="634771.SAMN04488128_103311"/>